<evidence type="ECO:0000313" key="2">
    <source>
        <dbReference type="WBParaSite" id="nRc.2.0.1.t12650-RA"/>
    </source>
</evidence>
<accession>A0A915IEN6</accession>
<proteinExistence type="predicted"/>
<dbReference type="WBParaSite" id="nRc.2.0.1.t12650-RA">
    <property type="protein sequence ID" value="nRc.2.0.1.t12650-RA"/>
    <property type="gene ID" value="nRc.2.0.1.g12650"/>
</dbReference>
<dbReference type="AlphaFoldDB" id="A0A915IEN6"/>
<name>A0A915IEN6_ROMCU</name>
<keyword evidence="1" id="KW-1185">Reference proteome</keyword>
<evidence type="ECO:0000313" key="1">
    <source>
        <dbReference type="Proteomes" id="UP000887565"/>
    </source>
</evidence>
<protein>
    <submittedName>
        <fullName evidence="2">Uncharacterized protein</fullName>
    </submittedName>
</protein>
<sequence>MIASVVASEVKKHFAIYTGKRGKYEQSAIALSIARLESQIWEFDHHTWELPNWEFARLGIALWKSLN</sequence>
<reference evidence="2" key="1">
    <citation type="submission" date="2022-11" db="UniProtKB">
        <authorList>
            <consortium name="WormBaseParasite"/>
        </authorList>
    </citation>
    <scope>IDENTIFICATION</scope>
</reference>
<dbReference type="Proteomes" id="UP000887565">
    <property type="component" value="Unplaced"/>
</dbReference>
<organism evidence="1 2">
    <name type="scientific">Romanomermis culicivorax</name>
    <name type="common">Nematode worm</name>
    <dbReference type="NCBI Taxonomy" id="13658"/>
    <lineage>
        <taxon>Eukaryota</taxon>
        <taxon>Metazoa</taxon>
        <taxon>Ecdysozoa</taxon>
        <taxon>Nematoda</taxon>
        <taxon>Enoplea</taxon>
        <taxon>Dorylaimia</taxon>
        <taxon>Mermithida</taxon>
        <taxon>Mermithoidea</taxon>
        <taxon>Mermithidae</taxon>
        <taxon>Romanomermis</taxon>
    </lineage>
</organism>